<accession>A0A2C6LCZ8</accession>
<organism evidence="2 3">
    <name type="scientific">Cystoisospora suis</name>
    <dbReference type="NCBI Taxonomy" id="483139"/>
    <lineage>
        <taxon>Eukaryota</taxon>
        <taxon>Sar</taxon>
        <taxon>Alveolata</taxon>
        <taxon>Apicomplexa</taxon>
        <taxon>Conoidasida</taxon>
        <taxon>Coccidia</taxon>
        <taxon>Eucoccidiorida</taxon>
        <taxon>Eimeriorina</taxon>
        <taxon>Sarcocystidae</taxon>
        <taxon>Cystoisospora</taxon>
    </lineage>
</organism>
<dbReference type="RefSeq" id="XP_067927563.1">
    <property type="nucleotide sequence ID" value="XM_068060460.1"/>
</dbReference>
<dbReference type="VEuPathDB" id="ToxoDB:CSUI_000226"/>
<evidence type="ECO:0000256" key="1">
    <source>
        <dbReference type="SAM" id="MobiDB-lite"/>
    </source>
</evidence>
<feature type="region of interest" description="Disordered" evidence="1">
    <location>
        <begin position="1"/>
        <end position="30"/>
    </location>
</feature>
<proteinExistence type="predicted"/>
<keyword evidence="3" id="KW-1185">Reference proteome</keyword>
<sequence>MKEEFDKKPGENQGKVKNRVLPSSSAASGLSSCLARCFRLGKRRRGDADLQFPETIEEEEAATCLETSKVCISREDGEALPCIVDWSITLFSPPLAPSALLITHRFEPALLILPKP</sequence>
<dbReference type="AlphaFoldDB" id="A0A2C6LCZ8"/>
<dbReference type="EMBL" id="MIGC01000101">
    <property type="protein sequence ID" value="PHJ25917.1"/>
    <property type="molecule type" value="Genomic_DNA"/>
</dbReference>
<reference evidence="2 3" key="1">
    <citation type="journal article" date="2017" name="Int. J. Parasitol.">
        <title>The genome of the protozoan parasite Cystoisospora suis and a reverse vaccinology approach to identify vaccine candidates.</title>
        <authorList>
            <person name="Palmieri N."/>
            <person name="Shrestha A."/>
            <person name="Ruttkowski B."/>
            <person name="Beck T."/>
            <person name="Vogl C."/>
            <person name="Tomley F."/>
            <person name="Blake D.P."/>
            <person name="Joachim A."/>
        </authorList>
    </citation>
    <scope>NUCLEOTIDE SEQUENCE [LARGE SCALE GENOMIC DNA]</scope>
    <source>
        <strain evidence="2 3">Wien I</strain>
    </source>
</reference>
<feature type="compositionally biased region" description="Low complexity" evidence="1">
    <location>
        <begin position="21"/>
        <end position="30"/>
    </location>
</feature>
<evidence type="ECO:0000313" key="2">
    <source>
        <dbReference type="EMBL" id="PHJ25917.1"/>
    </source>
</evidence>
<name>A0A2C6LCZ8_9APIC</name>
<dbReference type="GeneID" id="94423671"/>
<feature type="compositionally biased region" description="Basic and acidic residues" evidence="1">
    <location>
        <begin position="1"/>
        <end position="10"/>
    </location>
</feature>
<dbReference type="Proteomes" id="UP000221165">
    <property type="component" value="Unassembled WGS sequence"/>
</dbReference>
<gene>
    <name evidence="2" type="ORF">CSUI_000226</name>
</gene>
<comment type="caution">
    <text evidence="2">The sequence shown here is derived from an EMBL/GenBank/DDBJ whole genome shotgun (WGS) entry which is preliminary data.</text>
</comment>
<dbReference type="PROSITE" id="PS51257">
    <property type="entry name" value="PROKAR_LIPOPROTEIN"/>
    <property type="match status" value="1"/>
</dbReference>
<protein>
    <submittedName>
        <fullName evidence="2">Uncharacterized protein</fullName>
    </submittedName>
</protein>
<evidence type="ECO:0000313" key="3">
    <source>
        <dbReference type="Proteomes" id="UP000221165"/>
    </source>
</evidence>